<dbReference type="Proteomes" id="UP000814140">
    <property type="component" value="Unassembled WGS sequence"/>
</dbReference>
<evidence type="ECO:0000313" key="1">
    <source>
        <dbReference type="EMBL" id="KAI0065557.1"/>
    </source>
</evidence>
<organism evidence="1 2">
    <name type="scientific">Artomyces pyxidatus</name>
    <dbReference type="NCBI Taxonomy" id="48021"/>
    <lineage>
        <taxon>Eukaryota</taxon>
        <taxon>Fungi</taxon>
        <taxon>Dikarya</taxon>
        <taxon>Basidiomycota</taxon>
        <taxon>Agaricomycotina</taxon>
        <taxon>Agaricomycetes</taxon>
        <taxon>Russulales</taxon>
        <taxon>Auriscalpiaceae</taxon>
        <taxon>Artomyces</taxon>
    </lineage>
</organism>
<proteinExistence type="predicted"/>
<reference evidence="1" key="2">
    <citation type="journal article" date="2022" name="New Phytol.">
        <title>Evolutionary transition to the ectomycorrhizal habit in the genomes of a hyperdiverse lineage of mushroom-forming fungi.</title>
        <authorList>
            <person name="Looney B."/>
            <person name="Miyauchi S."/>
            <person name="Morin E."/>
            <person name="Drula E."/>
            <person name="Courty P.E."/>
            <person name="Kohler A."/>
            <person name="Kuo A."/>
            <person name="LaButti K."/>
            <person name="Pangilinan J."/>
            <person name="Lipzen A."/>
            <person name="Riley R."/>
            <person name="Andreopoulos W."/>
            <person name="He G."/>
            <person name="Johnson J."/>
            <person name="Nolan M."/>
            <person name="Tritt A."/>
            <person name="Barry K.W."/>
            <person name="Grigoriev I.V."/>
            <person name="Nagy L.G."/>
            <person name="Hibbett D."/>
            <person name="Henrissat B."/>
            <person name="Matheny P.B."/>
            <person name="Labbe J."/>
            <person name="Martin F.M."/>
        </authorList>
    </citation>
    <scope>NUCLEOTIDE SEQUENCE</scope>
    <source>
        <strain evidence="1">HHB10654</strain>
    </source>
</reference>
<dbReference type="EMBL" id="MU277195">
    <property type="protein sequence ID" value="KAI0065557.1"/>
    <property type="molecule type" value="Genomic_DNA"/>
</dbReference>
<accession>A0ACB8TAJ5</accession>
<comment type="caution">
    <text evidence="1">The sequence shown here is derived from an EMBL/GenBank/DDBJ whole genome shotgun (WGS) entry which is preliminary data.</text>
</comment>
<reference evidence="1" key="1">
    <citation type="submission" date="2021-03" db="EMBL/GenBank/DDBJ databases">
        <authorList>
            <consortium name="DOE Joint Genome Institute"/>
            <person name="Ahrendt S."/>
            <person name="Looney B.P."/>
            <person name="Miyauchi S."/>
            <person name="Morin E."/>
            <person name="Drula E."/>
            <person name="Courty P.E."/>
            <person name="Chicoki N."/>
            <person name="Fauchery L."/>
            <person name="Kohler A."/>
            <person name="Kuo A."/>
            <person name="Labutti K."/>
            <person name="Pangilinan J."/>
            <person name="Lipzen A."/>
            <person name="Riley R."/>
            <person name="Andreopoulos W."/>
            <person name="He G."/>
            <person name="Johnson J."/>
            <person name="Barry K.W."/>
            <person name="Grigoriev I.V."/>
            <person name="Nagy L."/>
            <person name="Hibbett D."/>
            <person name="Henrissat B."/>
            <person name="Matheny P.B."/>
            <person name="Labbe J."/>
            <person name="Martin F."/>
        </authorList>
    </citation>
    <scope>NUCLEOTIDE SEQUENCE</scope>
    <source>
        <strain evidence="1">HHB10654</strain>
    </source>
</reference>
<evidence type="ECO:0000313" key="2">
    <source>
        <dbReference type="Proteomes" id="UP000814140"/>
    </source>
</evidence>
<sequence>MQAANGIQTAQRSRSRSRDSHFAPDVGPRDGMATHDRDYVIATRAFAISYGTCPPTWSRPVHATSTSRRCSCPVMSTNDVPRTLHHPVPRPLSSRRTNNNARLPLPLLPPRPLFGTPFDPSPRFEYPFPSPTLSLDDAIPESPPFSSSAISPPFAPSKFSVSLPPFRFIRPPPLPTRSSSSSSMSYHYTSSPPTSTATSTTGQSPRCSPLLSPSQNQNPKAAVAASARDPPIPPALKRRRLFRVVAIPPADTPVRS</sequence>
<protein>
    <submittedName>
        <fullName evidence="1">Uncharacterized protein</fullName>
    </submittedName>
</protein>
<keyword evidence="2" id="KW-1185">Reference proteome</keyword>
<gene>
    <name evidence="1" type="ORF">BV25DRAFT_1705989</name>
</gene>
<name>A0ACB8TAJ5_9AGAM</name>